<accession>A0AB38PEC7</accession>
<proteinExistence type="predicted"/>
<dbReference type="InterPro" id="IPR018757">
    <property type="entry name" value="DUF2316"/>
</dbReference>
<protein>
    <submittedName>
        <fullName evidence="1">DUF2316 family protein</fullName>
    </submittedName>
</protein>
<dbReference type="EMBL" id="VJMP01000002">
    <property type="protein sequence ID" value="TRL78477.1"/>
    <property type="molecule type" value="Genomic_DNA"/>
</dbReference>
<dbReference type="RefSeq" id="WP_107612439.1">
    <property type="nucleotide sequence ID" value="NZ_CP142094.1"/>
</dbReference>
<organism evidence="1 2">
    <name type="scientific">Staphylococcus haemolyticus</name>
    <dbReference type="NCBI Taxonomy" id="1283"/>
    <lineage>
        <taxon>Bacteria</taxon>
        <taxon>Bacillati</taxon>
        <taxon>Bacillota</taxon>
        <taxon>Bacilli</taxon>
        <taxon>Bacillales</taxon>
        <taxon>Staphylococcaceae</taxon>
        <taxon>Staphylococcus</taxon>
    </lineage>
</organism>
<evidence type="ECO:0000313" key="1">
    <source>
        <dbReference type="EMBL" id="TRL78477.1"/>
    </source>
</evidence>
<evidence type="ECO:0000313" key="2">
    <source>
        <dbReference type="Proteomes" id="UP000316594"/>
    </source>
</evidence>
<reference evidence="1 2" key="1">
    <citation type="submission" date="2019-07" db="EMBL/GenBank/DDBJ databases">
        <title>Genome Sequencing and Assembly of Staphylococcus haemolyticus SDA2.</title>
        <authorList>
            <person name="Emmons C.B."/>
            <person name="Park C."/>
            <person name="Sevigny J.L."/>
            <person name="Andam C."/>
        </authorList>
    </citation>
    <scope>NUCLEOTIDE SEQUENCE [LARGE SCALE GENOMIC DNA]</scope>
    <source>
        <strain evidence="1 2">SDA2</strain>
    </source>
</reference>
<gene>
    <name evidence="1" type="ORF">FNL11_02545</name>
</gene>
<sequence>MSLNKQQRQVTSEELKVHFHESTLSFENIANEMNISVEEVERVLNMDAPNGFFGNKLQKFIHLVWDIRDLINDNIRQNGDQPKDYTYLKGEKEDYWFLQ</sequence>
<comment type="caution">
    <text evidence="1">The sequence shown here is derived from an EMBL/GenBank/DDBJ whole genome shotgun (WGS) entry which is preliminary data.</text>
</comment>
<dbReference type="Pfam" id="PF10078">
    <property type="entry name" value="DUF2316"/>
    <property type="match status" value="1"/>
</dbReference>
<name>A0AB38PEC7_STAHA</name>
<dbReference type="AlphaFoldDB" id="A0AB38PEC7"/>
<dbReference type="Proteomes" id="UP000316594">
    <property type="component" value="Unassembled WGS sequence"/>
</dbReference>